<protein>
    <submittedName>
        <fullName evidence="6">Aldo/keto reductase</fullName>
    </submittedName>
</protein>
<dbReference type="AlphaFoldDB" id="A0A4R5XDJ7"/>
<dbReference type="Gene3D" id="3.20.20.100">
    <property type="entry name" value="NADP-dependent oxidoreductase domain"/>
    <property type="match status" value="1"/>
</dbReference>
<feature type="domain" description="NADP-dependent oxidoreductase" evidence="5">
    <location>
        <begin position="20"/>
        <end position="273"/>
    </location>
</feature>
<feature type="site" description="Lowers pKa of active site Tyr" evidence="4">
    <location>
        <position position="81"/>
    </location>
</feature>
<dbReference type="PRINTS" id="PR00069">
    <property type="entry name" value="ALDKETRDTASE"/>
</dbReference>
<dbReference type="EMBL" id="ML170156">
    <property type="protein sequence ID" value="TDL29124.1"/>
    <property type="molecule type" value="Genomic_DNA"/>
</dbReference>
<name>A0A4R5XDJ7_9AGAM</name>
<dbReference type="FunFam" id="3.20.20.100:FF:000002">
    <property type="entry name" value="2,5-diketo-D-gluconic acid reductase A"/>
    <property type="match status" value="1"/>
</dbReference>
<keyword evidence="1" id="KW-0560">Oxidoreductase</keyword>
<dbReference type="SUPFAM" id="SSF51430">
    <property type="entry name" value="NAD(P)-linked oxidoreductase"/>
    <property type="match status" value="1"/>
</dbReference>
<dbReference type="InterPro" id="IPR023210">
    <property type="entry name" value="NADP_OxRdtase_dom"/>
</dbReference>
<feature type="binding site" evidence="3">
    <location>
        <position position="112"/>
    </location>
    <ligand>
        <name>substrate</name>
    </ligand>
</feature>
<evidence type="ECO:0000256" key="3">
    <source>
        <dbReference type="PIRSR" id="PIRSR000097-2"/>
    </source>
</evidence>
<dbReference type="PANTHER" id="PTHR11732">
    <property type="entry name" value="ALDO/KETO REDUCTASE"/>
    <property type="match status" value="1"/>
</dbReference>
<proteinExistence type="predicted"/>
<gene>
    <name evidence="6" type="ORF">BD410DRAFT_779439</name>
</gene>
<dbReference type="PROSITE" id="PS00798">
    <property type="entry name" value="ALDOKETO_REDUCTASE_1"/>
    <property type="match status" value="1"/>
</dbReference>
<evidence type="ECO:0000256" key="1">
    <source>
        <dbReference type="ARBA" id="ARBA00023002"/>
    </source>
</evidence>
<dbReference type="InterPro" id="IPR020471">
    <property type="entry name" value="AKR"/>
</dbReference>
<dbReference type="Pfam" id="PF00248">
    <property type="entry name" value="Aldo_ket_red"/>
    <property type="match status" value="1"/>
</dbReference>
<evidence type="ECO:0000256" key="2">
    <source>
        <dbReference type="PIRSR" id="PIRSR000097-1"/>
    </source>
</evidence>
<evidence type="ECO:0000259" key="5">
    <source>
        <dbReference type="Pfam" id="PF00248"/>
    </source>
</evidence>
<organism evidence="6 7">
    <name type="scientific">Rickenella mellea</name>
    <dbReference type="NCBI Taxonomy" id="50990"/>
    <lineage>
        <taxon>Eukaryota</taxon>
        <taxon>Fungi</taxon>
        <taxon>Dikarya</taxon>
        <taxon>Basidiomycota</taxon>
        <taxon>Agaricomycotina</taxon>
        <taxon>Agaricomycetes</taxon>
        <taxon>Hymenochaetales</taxon>
        <taxon>Rickenellaceae</taxon>
        <taxon>Rickenella</taxon>
    </lineage>
</organism>
<feature type="active site" description="Proton donor" evidence="2">
    <location>
        <position position="56"/>
    </location>
</feature>
<dbReference type="InterPro" id="IPR018170">
    <property type="entry name" value="Aldo/ket_reductase_CS"/>
</dbReference>
<dbReference type="CDD" id="cd19071">
    <property type="entry name" value="AKR_AKR1-5-like"/>
    <property type="match status" value="1"/>
</dbReference>
<sequence>MAATVPQFTLNDGTKIHAVGMGTFVGKDTGFEPRAELLVKNAIKHGYRHIDTAFAYGTEQAVGKEIRESGLPREDFYVTTKLSSRYHDRVREGFDLSLKSLNLDYVDLYLMHWPQARKANGDTLQPEEYPTIIDTWKDMEGLLETGKVKSIGVSNFSIKTLEQLLPHAKVIPAVNQVELHPALQQPELLAYCKSKGIHLTAYTPLGSGSSPFYKHDTFLAIAAKHDATVAQVLLSWGVQRGTAVVPKSENEHRMAQNISLIKLDDDDMQQINNLHGQPGFKRGLLSYFKDGKVDGWAPEQLGWDYSD</sequence>
<dbReference type="PROSITE" id="PS00062">
    <property type="entry name" value="ALDOKETO_REDUCTASE_2"/>
    <property type="match status" value="1"/>
</dbReference>
<accession>A0A4R5XDJ7</accession>
<reference evidence="6 7" key="1">
    <citation type="submission" date="2018-06" db="EMBL/GenBank/DDBJ databases">
        <title>A transcriptomic atlas of mushroom development highlights an independent origin of complex multicellularity.</title>
        <authorList>
            <consortium name="DOE Joint Genome Institute"/>
            <person name="Krizsan K."/>
            <person name="Almasi E."/>
            <person name="Merenyi Z."/>
            <person name="Sahu N."/>
            <person name="Viragh M."/>
            <person name="Koszo T."/>
            <person name="Mondo S."/>
            <person name="Kiss B."/>
            <person name="Balint B."/>
            <person name="Kues U."/>
            <person name="Barry K."/>
            <person name="Hegedus J.C."/>
            <person name="Henrissat B."/>
            <person name="Johnson J."/>
            <person name="Lipzen A."/>
            <person name="Ohm R."/>
            <person name="Nagy I."/>
            <person name="Pangilinan J."/>
            <person name="Yan J."/>
            <person name="Xiong Y."/>
            <person name="Grigoriev I.V."/>
            <person name="Hibbett D.S."/>
            <person name="Nagy L.G."/>
        </authorList>
    </citation>
    <scope>NUCLEOTIDE SEQUENCE [LARGE SCALE GENOMIC DNA]</scope>
    <source>
        <strain evidence="6 7">SZMC22713</strain>
    </source>
</reference>
<dbReference type="Proteomes" id="UP000294933">
    <property type="component" value="Unassembled WGS sequence"/>
</dbReference>
<keyword evidence="7" id="KW-1185">Reference proteome</keyword>
<evidence type="ECO:0000256" key="4">
    <source>
        <dbReference type="PIRSR" id="PIRSR000097-3"/>
    </source>
</evidence>
<evidence type="ECO:0000313" key="6">
    <source>
        <dbReference type="EMBL" id="TDL29124.1"/>
    </source>
</evidence>
<dbReference type="GO" id="GO:0016616">
    <property type="term" value="F:oxidoreductase activity, acting on the CH-OH group of donors, NAD or NADP as acceptor"/>
    <property type="evidence" value="ECO:0007669"/>
    <property type="project" value="UniProtKB-ARBA"/>
</dbReference>
<dbReference type="InterPro" id="IPR036812">
    <property type="entry name" value="NAD(P)_OxRdtase_dom_sf"/>
</dbReference>
<evidence type="ECO:0000313" key="7">
    <source>
        <dbReference type="Proteomes" id="UP000294933"/>
    </source>
</evidence>
<dbReference type="STRING" id="50990.A0A4R5XDJ7"/>
<dbReference type="VEuPathDB" id="FungiDB:BD410DRAFT_779439"/>
<dbReference type="PIRSF" id="PIRSF000097">
    <property type="entry name" value="AKR"/>
    <property type="match status" value="1"/>
</dbReference>
<dbReference type="OrthoDB" id="5945798at2759"/>